<keyword evidence="2" id="KW-1133">Transmembrane helix</keyword>
<evidence type="ECO:0000256" key="1">
    <source>
        <dbReference type="SAM" id="MobiDB-lite"/>
    </source>
</evidence>
<dbReference type="SUPFAM" id="SSF53474">
    <property type="entry name" value="alpha/beta-Hydrolases"/>
    <property type="match status" value="1"/>
</dbReference>
<dbReference type="PANTHER" id="PTHR37471:SF1">
    <property type="entry name" value="AB HYDROLASE-1 DOMAIN-CONTAINING PROTEIN"/>
    <property type="match status" value="1"/>
</dbReference>
<dbReference type="PANTHER" id="PTHR37471">
    <property type="entry name" value="UNNAMED PRODUCT"/>
    <property type="match status" value="1"/>
</dbReference>
<dbReference type="RefSeq" id="XP_007836252.1">
    <property type="nucleotide sequence ID" value="XM_007838061.1"/>
</dbReference>
<feature type="compositionally biased region" description="Polar residues" evidence="1">
    <location>
        <begin position="521"/>
        <end position="533"/>
    </location>
</feature>
<evidence type="ECO:0000313" key="3">
    <source>
        <dbReference type="EMBL" id="ETS79627.1"/>
    </source>
</evidence>
<organism evidence="3 4">
    <name type="scientific">Pestalotiopsis fici (strain W106-1 / CGMCC3.15140)</name>
    <dbReference type="NCBI Taxonomy" id="1229662"/>
    <lineage>
        <taxon>Eukaryota</taxon>
        <taxon>Fungi</taxon>
        <taxon>Dikarya</taxon>
        <taxon>Ascomycota</taxon>
        <taxon>Pezizomycotina</taxon>
        <taxon>Sordariomycetes</taxon>
        <taxon>Xylariomycetidae</taxon>
        <taxon>Amphisphaeriales</taxon>
        <taxon>Sporocadaceae</taxon>
        <taxon>Pestalotiopsis</taxon>
    </lineage>
</organism>
<evidence type="ECO:0008006" key="5">
    <source>
        <dbReference type="Google" id="ProtNLM"/>
    </source>
</evidence>
<dbReference type="InterPro" id="IPR029058">
    <property type="entry name" value="AB_hydrolase_fold"/>
</dbReference>
<sequence>MLVNQTPVNYALVVATKYGAGYVGLACFLYFLSALFIGGVRAISLPFSILVESYGAIEILWYLLWFLPFKARVQKPGRPMVMTTRPQRKALFEVSLDQVSDARLFIRKWLGNAHLDEIYRDDIKDWLLSYLWATDTDVGVDADELEEYIELIEQKANLTLLRGRAGAKPIRLHLDPVQVSHRSIFFYIVIGVVDIITVARLMMKGFNFYAQPRSSFFRVFPLRLMTLFAARRSASPHFSYFYRPHTSKTHRPMVFFHGVGLGLSPYVAWLDTIPKDIGILALEMLPVSMRICPEAVAPADFQKAMTEILSQQGIDDFVLVGDSYGTLLARPLLDDPALAAKVDSLVLCDPVALLAHLPDAVYNLTRRTPQTAPELQARALAALDPGVAHTLARRMHWPEHTLLRENLVGRRTTAVVAGRDCIINANAVAGYVYYSDAGYITSADAEELRKTPELWTGRAELELIYLHDRGHGQCMRAPAEMRRVTNVVEMYARLDLDTNEELGEKTEAGQEQDTAEVGTVASRSSQVSAANFV</sequence>
<dbReference type="HOGENOM" id="CLU_027502_2_0_1"/>
<keyword evidence="2" id="KW-0812">Transmembrane</keyword>
<dbReference type="EMBL" id="KI912114">
    <property type="protein sequence ID" value="ETS79627.1"/>
    <property type="molecule type" value="Genomic_DNA"/>
</dbReference>
<feature type="region of interest" description="Disordered" evidence="1">
    <location>
        <begin position="500"/>
        <end position="533"/>
    </location>
</feature>
<evidence type="ECO:0000313" key="4">
    <source>
        <dbReference type="Proteomes" id="UP000030651"/>
    </source>
</evidence>
<dbReference type="eggNOG" id="ENOG502QW6Q">
    <property type="taxonomic scope" value="Eukaryota"/>
</dbReference>
<dbReference type="KEGG" id="pfy:PFICI_09480"/>
<feature type="transmembrane region" description="Helical" evidence="2">
    <location>
        <begin position="20"/>
        <end position="40"/>
    </location>
</feature>
<feature type="transmembrane region" description="Helical" evidence="2">
    <location>
        <begin position="47"/>
        <end position="67"/>
    </location>
</feature>
<dbReference type="GeneID" id="19274493"/>
<dbReference type="Proteomes" id="UP000030651">
    <property type="component" value="Unassembled WGS sequence"/>
</dbReference>
<dbReference type="InParanoid" id="W3X2K3"/>
<dbReference type="AlphaFoldDB" id="W3X2K3"/>
<dbReference type="OrthoDB" id="6431331at2759"/>
<reference evidence="4" key="1">
    <citation type="journal article" date="2015" name="BMC Genomics">
        <title>Genomic and transcriptomic analysis of the endophytic fungus Pestalotiopsis fici reveals its lifestyle and high potential for synthesis of natural products.</title>
        <authorList>
            <person name="Wang X."/>
            <person name="Zhang X."/>
            <person name="Liu L."/>
            <person name="Xiang M."/>
            <person name="Wang W."/>
            <person name="Sun X."/>
            <person name="Che Y."/>
            <person name="Guo L."/>
            <person name="Liu G."/>
            <person name="Guo L."/>
            <person name="Wang C."/>
            <person name="Yin W.B."/>
            <person name="Stadler M."/>
            <person name="Zhang X."/>
            <person name="Liu X."/>
        </authorList>
    </citation>
    <scope>NUCLEOTIDE SEQUENCE [LARGE SCALE GENOMIC DNA]</scope>
    <source>
        <strain evidence="4">W106-1 / CGMCC3.15140</strain>
    </source>
</reference>
<proteinExistence type="predicted"/>
<keyword evidence="4" id="KW-1185">Reference proteome</keyword>
<dbReference type="Gene3D" id="3.40.50.1820">
    <property type="entry name" value="alpha/beta hydrolase"/>
    <property type="match status" value="1"/>
</dbReference>
<keyword evidence="2" id="KW-0472">Membrane</keyword>
<accession>W3X2K3</accession>
<gene>
    <name evidence="3" type="ORF">PFICI_09480</name>
</gene>
<feature type="transmembrane region" description="Helical" evidence="2">
    <location>
        <begin position="184"/>
        <end position="203"/>
    </location>
</feature>
<protein>
    <recommendedName>
        <fullName evidence="5">AB hydrolase-1 domain-containing protein</fullName>
    </recommendedName>
</protein>
<dbReference type="OMA" id="DWLMWAL"/>
<evidence type="ECO:0000256" key="2">
    <source>
        <dbReference type="SAM" id="Phobius"/>
    </source>
</evidence>
<name>W3X2K3_PESFW</name>